<keyword evidence="1" id="KW-0472">Membrane</keyword>
<name>A0A9D1SPY4_9BACT</name>
<proteinExistence type="predicted"/>
<dbReference type="Proteomes" id="UP000886852">
    <property type="component" value="Unassembled WGS sequence"/>
</dbReference>
<protein>
    <submittedName>
        <fullName evidence="2">Uncharacterized protein</fullName>
    </submittedName>
</protein>
<reference evidence="2" key="2">
    <citation type="journal article" date="2021" name="PeerJ">
        <title>Extensive microbial diversity within the chicken gut microbiome revealed by metagenomics and culture.</title>
        <authorList>
            <person name="Gilroy R."/>
            <person name="Ravi A."/>
            <person name="Getino M."/>
            <person name="Pursley I."/>
            <person name="Horton D.L."/>
            <person name="Alikhan N.F."/>
            <person name="Baker D."/>
            <person name="Gharbi K."/>
            <person name="Hall N."/>
            <person name="Watson M."/>
            <person name="Adriaenssens E.M."/>
            <person name="Foster-Nyarko E."/>
            <person name="Jarju S."/>
            <person name="Secka A."/>
            <person name="Antonio M."/>
            <person name="Oren A."/>
            <person name="Chaudhuri R.R."/>
            <person name="La Ragione R."/>
            <person name="Hildebrand F."/>
            <person name="Pallen M.J."/>
        </authorList>
    </citation>
    <scope>NUCLEOTIDE SEQUENCE</scope>
    <source>
        <strain evidence="2">ChiHjej12B11-7776</strain>
    </source>
</reference>
<keyword evidence="1" id="KW-0812">Transmembrane</keyword>
<evidence type="ECO:0000313" key="2">
    <source>
        <dbReference type="EMBL" id="HIU91433.1"/>
    </source>
</evidence>
<sequence length="95" mass="10527">MSIPKLKFFALFFVFFAVFWQITTSFYIKMLSAGRQDFSRAAKGAAGLPRKESLRLFQPQAEGNAFRGTLCQAAPHATKKHKGLRQGGVQTCAAK</sequence>
<reference evidence="2" key="1">
    <citation type="submission" date="2020-10" db="EMBL/GenBank/DDBJ databases">
        <authorList>
            <person name="Gilroy R."/>
        </authorList>
    </citation>
    <scope>NUCLEOTIDE SEQUENCE</scope>
    <source>
        <strain evidence="2">ChiHjej12B11-7776</strain>
    </source>
</reference>
<feature type="transmembrane region" description="Helical" evidence="1">
    <location>
        <begin position="6"/>
        <end position="28"/>
    </location>
</feature>
<gene>
    <name evidence="2" type="ORF">IAC72_05445</name>
</gene>
<dbReference type="AlphaFoldDB" id="A0A9D1SPY4"/>
<keyword evidence="1" id="KW-1133">Transmembrane helix</keyword>
<evidence type="ECO:0000256" key="1">
    <source>
        <dbReference type="SAM" id="Phobius"/>
    </source>
</evidence>
<evidence type="ECO:0000313" key="3">
    <source>
        <dbReference type="Proteomes" id="UP000886852"/>
    </source>
</evidence>
<accession>A0A9D1SPY4</accession>
<comment type="caution">
    <text evidence="2">The sequence shown here is derived from an EMBL/GenBank/DDBJ whole genome shotgun (WGS) entry which is preliminary data.</text>
</comment>
<dbReference type="EMBL" id="DVOC01000096">
    <property type="protein sequence ID" value="HIU91433.1"/>
    <property type="molecule type" value="Genomic_DNA"/>
</dbReference>
<organism evidence="2 3">
    <name type="scientific">Candidatus Fimimonas merdipullorum</name>
    <dbReference type="NCBI Taxonomy" id="2840822"/>
    <lineage>
        <taxon>Bacteria</taxon>
        <taxon>Pseudomonadati</taxon>
        <taxon>Myxococcota</taxon>
        <taxon>Myxococcia</taxon>
        <taxon>Myxococcales</taxon>
        <taxon>Cystobacterineae</taxon>
        <taxon>Myxococcaceae</taxon>
        <taxon>Myxococcaceae incertae sedis</taxon>
        <taxon>Candidatus Fimimonas</taxon>
    </lineage>
</organism>